<dbReference type="PROSITE" id="PS00041">
    <property type="entry name" value="HTH_ARAC_FAMILY_1"/>
    <property type="match status" value="1"/>
</dbReference>
<accession>A0A364K335</accession>
<evidence type="ECO:0000313" key="8">
    <source>
        <dbReference type="Proteomes" id="UP000251213"/>
    </source>
</evidence>
<evidence type="ECO:0000313" key="7">
    <source>
        <dbReference type="EMBL" id="RAL22719.1"/>
    </source>
</evidence>
<sequence length="497" mass="58840">MVKLLIADRDSKEREGIKWLVQAYPIPFDQVELAGDVEELIRIMEQETPDVLCIELDMVPRDQWEEVKKRIHFYVRRVIGLTAEATFERATQAIELHAVDLWVKPISPDRIKRMLNQTVKQIAEEHSRPMFAMPATYTPISYQTLFLDYQSLGENRSLILVQPEHTERIPLLYQFLQEYPFHKQPELFPLSDAVVCIFPRVQPDERKYFQQEGHRLLNEWAQRYDDALTLVIHLALDGSISLHHKYVAAKQALETRFFIGHQQVIFVDEYQEWRRIDPFLTPEEQREWIQMLSDFSKERIQSWMHQQFSYREPPFPEPGLLRIRLTSILAQLRRFMQSHRLHEEAMYETHYHRVFASVLYSPVLFRIVQDILLFIFDLLEGAQERSLQGSSDVLEQAVQYIEQHFARSDLSLAQVAEFVGRNPTYLSHLLSQKKGTSFRELVAQIRIGQACRYLKETTWTIQEIADRIGIRNPNYFSRLFKEKMGCTPRVFRDQKNG</sequence>
<gene>
    <name evidence="7" type="ORF">DL897_13740</name>
</gene>
<feature type="domain" description="Response regulatory" evidence="6">
    <location>
        <begin position="3"/>
        <end position="119"/>
    </location>
</feature>
<organism evidence="7 8">
    <name type="scientific">Thermoflavimicrobium daqui</name>
    <dbReference type="NCBI Taxonomy" id="2137476"/>
    <lineage>
        <taxon>Bacteria</taxon>
        <taxon>Bacillati</taxon>
        <taxon>Bacillota</taxon>
        <taxon>Bacilli</taxon>
        <taxon>Bacillales</taxon>
        <taxon>Thermoactinomycetaceae</taxon>
        <taxon>Thermoflavimicrobium</taxon>
    </lineage>
</organism>
<dbReference type="SUPFAM" id="SSF52172">
    <property type="entry name" value="CheY-like"/>
    <property type="match status" value="1"/>
</dbReference>
<dbReference type="PRINTS" id="PR00032">
    <property type="entry name" value="HTHARAC"/>
</dbReference>
<dbReference type="InterPro" id="IPR001789">
    <property type="entry name" value="Sig_transdc_resp-reg_receiver"/>
</dbReference>
<dbReference type="GO" id="GO:0000160">
    <property type="term" value="P:phosphorelay signal transduction system"/>
    <property type="evidence" value="ECO:0007669"/>
    <property type="project" value="InterPro"/>
</dbReference>
<dbReference type="PANTHER" id="PTHR43280:SF2">
    <property type="entry name" value="HTH-TYPE TRANSCRIPTIONAL REGULATOR EXSA"/>
    <property type="match status" value="1"/>
</dbReference>
<evidence type="ECO:0000256" key="2">
    <source>
        <dbReference type="ARBA" id="ARBA00023125"/>
    </source>
</evidence>
<dbReference type="InterPro" id="IPR018060">
    <property type="entry name" value="HTH_AraC"/>
</dbReference>
<dbReference type="InterPro" id="IPR009057">
    <property type="entry name" value="Homeodomain-like_sf"/>
</dbReference>
<dbReference type="AlphaFoldDB" id="A0A364K335"/>
<dbReference type="Gene3D" id="3.40.50.2300">
    <property type="match status" value="1"/>
</dbReference>
<dbReference type="RefSeq" id="WP_113659723.1">
    <property type="nucleotide sequence ID" value="NZ_KZ845670.1"/>
</dbReference>
<dbReference type="Gene3D" id="1.10.10.60">
    <property type="entry name" value="Homeodomain-like"/>
    <property type="match status" value="2"/>
</dbReference>
<dbReference type="InterPro" id="IPR020449">
    <property type="entry name" value="Tscrpt_reg_AraC-type_HTH"/>
</dbReference>
<dbReference type="EMBL" id="QJKK01000008">
    <property type="protein sequence ID" value="RAL22719.1"/>
    <property type="molecule type" value="Genomic_DNA"/>
</dbReference>
<evidence type="ECO:0000256" key="1">
    <source>
        <dbReference type="ARBA" id="ARBA00023015"/>
    </source>
</evidence>
<dbReference type="InterPro" id="IPR018062">
    <property type="entry name" value="HTH_AraC-typ_CS"/>
</dbReference>
<dbReference type="PANTHER" id="PTHR43280">
    <property type="entry name" value="ARAC-FAMILY TRANSCRIPTIONAL REGULATOR"/>
    <property type="match status" value="1"/>
</dbReference>
<dbReference type="SUPFAM" id="SSF46689">
    <property type="entry name" value="Homeodomain-like"/>
    <property type="match status" value="1"/>
</dbReference>
<dbReference type="GO" id="GO:0043565">
    <property type="term" value="F:sequence-specific DNA binding"/>
    <property type="evidence" value="ECO:0007669"/>
    <property type="project" value="InterPro"/>
</dbReference>
<evidence type="ECO:0000259" key="5">
    <source>
        <dbReference type="PROSITE" id="PS01124"/>
    </source>
</evidence>
<reference evidence="7 8" key="1">
    <citation type="submission" date="2018-06" db="EMBL/GenBank/DDBJ databases">
        <title>Thermoflavimicrobium daqus sp. nov., a thermophilic microbe isolated from Moutai-flavour Daqu.</title>
        <authorList>
            <person name="Wang X."/>
            <person name="Zhou H."/>
        </authorList>
    </citation>
    <scope>NUCLEOTIDE SEQUENCE [LARGE SCALE GENOMIC DNA]</scope>
    <source>
        <strain evidence="7 8">FBKL4.011</strain>
    </source>
</reference>
<keyword evidence="8" id="KW-1185">Reference proteome</keyword>
<dbReference type="OrthoDB" id="2563880at2"/>
<keyword evidence="2" id="KW-0238">DNA-binding</keyword>
<reference evidence="7 8" key="2">
    <citation type="submission" date="2018-06" db="EMBL/GenBank/DDBJ databases">
        <authorList>
            <person name="Zhirakovskaya E."/>
        </authorList>
    </citation>
    <scope>NUCLEOTIDE SEQUENCE [LARGE SCALE GENOMIC DNA]</scope>
    <source>
        <strain evidence="7 8">FBKL4.011</strain>
    </source>
</reference>
<evidence type="ECO:0000259" key="6">
    <source>
        <dbReference type="PROSITE" id="PS50110"/>
    </source>
</evidence>
<dbReference type="PROSITE" id="PS50110">
    <property type="entry name" value="RESPONSE_REGULATORY"/>
    <property type="match status" value="1"/>
</dbReference>
<proteinExistence type="predicted"/>
<dbReference type="SMART" id="SM00342">
    <property type="entry name" value="HTH_ARAC"/>
    <property type="match status" value="1"/>
</dbReference>
<feature type="domain" description="HTH araC/xylS-type" evidence="5">
    <location>
        <begin position="395"/>
        <end position="494"/>
    </location>
</feature>
<comment type="caution">
    <text evidence="4">Lacks conserved residue(s) required for the propagation of feature annotation.</text>
</comment>
<evidence type="ECO:0000256" key="3">
    <source>
        <dbReference type="ARBA" id="ARBA00023163"/>
    </source>
</evidence>
<comment type="caution">
    <text evidence="7">The sequence shown here is derived from an EMBL/GenBank/DDBJ whole genome shotgun (WGS) entry which is preliminary data.</text>
</comment>
<name>A0A364K335_9BACL</name>
<dbReference type="Proteomes" id="UP000251213">
    <property type="component" value="Unassembled WGS sequence"/>
</dbReference>
<protein>
    <submittedName>
        <fullName evidence="7">AraC family transcriptional regulator</fullName>
    </submittedName>
</protein>
<keyword evidence="3" id="KW-0804">Transcription</keyword>
<dbReference type="PROSITE" id="PS01124">
    <property type="entry name" value="HTH_ARAC_FAMILY_2"/>
    <property type="match status" value="1"/>
</dbReference>
<keyword evidence="1" id="KW-0805">Transcription regulation</keyword>
<dbReference type="InterPro" id="IPR011006">
    <property type="entry name" value="CheY-like_superfamily"/>
</dbReference>
<dbReference type="Pfam" id="PF00072">
    <property type="entry name" value="Response_reg"/>
    <property type="match status" value="1"/>
</dbReference>
<dbReference type="Pfam" id="PF12833">
    <property type="entry name" value="HTH_18"/>
    <property type="match status" value="1"/>
</dbReference>
<evidence type="ECO:0000256" key="4">
    <source>
        <dbReference type="PROSITE-ProRule" id="PRU00169"/>
    </source>
</evidence>
<dbReference type="GO" id="GO:0003700">
    <property type="term" value="F:DNA-binding transcription factor activity"/>
    <property type="evidence" value="ECO:0007669"/>
    <property type="project" value="InterPro"/>
</dbReference>